<keyword evidence="10" id="KW-1185">Reference proteome</keyword>
<evidence type="ECO:0000256" key="3">
    <source>
        <dbReference type="ARBA" id="ARBA00023125"/>
    </source>
</evidence>
<dbReference type="EMBL" id="RXIC02000019">
    <property type="protein sequence ID" value="KAB1226422.1"/>
    <property type="molecule type" value="Genomic_DNA"/>
</dbReference>
<feature type="domain" description="MADS-box" evidence="7">
    <location>
        <begin position="12"/>
        <end position="71"/>
    </location>
</feature>
<evidence type="ECO:0000313" key="8">
    <source>
        <dbReference type="EMBL" id="KAB1226422.1"/>
    </source>
</evidence>
<dbReference type="AlphaFoldDB" id="A0A6A1WM80"/>
<dbReference type="OrthoDB" id="1896642at2759"/>
<comment type="caution">
    <text evidence="9">The sequence shown here is derived from an EMBL/GenBank/DDBJ whole genome shotgun (WGS) entry which is preliminary data.</text>
</comment>
<feature type="region of interest" description="Disordered" evidence="6">
    <location>
        <begin position="72"/>
        <end position="94"/>
    </location>
</feature>
<evidence type="ECO:0000256" key="4">
    <source>
        <dbReference type="ARBA" id="ARBA00023163"/>
    </source>
</evidence>
<keyword evidence="5" id="KW-0539">Nucleus</keyword>
<gene>
    <name evidence="8" type="ORF">CJ030_MR1G014129</name>
    <name evidence="9" type="ORF">CJ030_MR1G014132</name>
</gene>
<dbReference type="PANTHER" id="PTHR48019">
    <property type="entry name" value="SERUM RESPONSE FACTOR HOMOLOG"/>
    <property type="match status" value="1"/>
</dbReference>
<dbReference type="InterPro" id="IPR050142">
    <property type="entry name" value="MADS-box/MEF2_TF"/>
</dbReference>
<comment type="subcellular location">
    <subcellularLocation>
        <location evidence="1">Nucleus</location>
    </subcellularLocation>
</comment>
<dbReference type="InterPro" id="IPR002100">
    <property type="entry name" value="TF_MADSbox"/>
</dbReference>
<dbReference type="PROSITE" id="PS50066">
    <property type="entry name" value="MADS_BOX_2"/>
    <property type="match status" value="1"/>
</dbReference>
<name>A0A6A1WM80_9ROSI</name>
<dbReference type="SUPFAM" id="SSF55455">
    <property type="entry name" value="SRF-like"/>
    <property type="match status" value="1"/>
</dbReference>
<reference evidence="9" key="1">
    <citation type="submission" date="2018-07" db="EMBL/GenBank/DDBJ databases">
        <authorList>
            <person name="Gao Z.-S."/>
            <person name="Jia H.-M."/>
            <person name="Jia H.-J."/>
            <person name="Cai Q.-L."/>
            <person name="Wang Y."/>
            <person name="Zhao H.-B."/>
        </authorList>
    </citation>
    <scope>NUCLEOTIDE SEQUENCE</scope>
    <source>
        <tissue evidence="9">Leaves</tissue>
    </source>
</reference>
<organism evidence="9 10">
    <name type="scientific">Morella rubra</name>
    <name type="common">Chinese bayberry</name>
    <dbReference type="NCBI Taxonomy" id="262757"/>
    <lineage>
        <taxon>Eukaryota</taxon>
        <taxon>Viridiplantae</taxon>
        <taxon>Streptophyta</taxon>
        <taxon>Embryophyta</taxon>
        <taxon>Tracheophyta</taxon>
        <taxon>Spermatophyta</taxon>
        <taxon>Magnoliopsida</taxon>
        <taxon>eudicotyledons</taxon>
        <taxon>Gunneridae</taxon>
        <taxon>Pentapetalae</taxon>
        <taxon>rosids</taxon>
        <taxon>fabids</taxon>
        <taxon>Fagales</taxon>
        <taxon>Myricaceae</taxon>
        <taxon>Morella</taxon>
    </lineage>
</organism>
<dbReference type="Gene3D" id="3.40.1810.10">
    <property type="entry name" value="Transcription factor, MADS-box"/>
    <property type="match status" value="1"/>
</dbReference>
<keyword evidence="2" id="KW-0805">Transcription regulation</keyword>
<dbReference type="InterPro" id="IPR036879">
    <property type="entry name" value="TF_MADSbox_sf"/>
</dbReference>
<evidence type="ECO:0000256" key="2">
    <source>
        <dbReference type="ARBA" id="ARBA00023015"/>
    </source>
</evidence>
<dbReference type="SMART" id="SM00432">
    <property type="entry name" value="MADS"/>
    <property type="match status" value="1"/>
</dbReference>
<evidence type="ECO:0000313" key="10">
    <source>
        <dbReference type="Proteomes" id="UP000516437"/>
    </source>
</evidence>
<keyword evidence="3" id="KW-0238">DNA-binding</keyword>
<dbReference type="GO" id="GO:0005634">
    <property type="term" value="C:nucleus"/>
    <property type="evidence" value="ECO:0007669"/>
    <property type="project" value="UniProtKB-SubCell"/>
</dbReference>
<keyword evidence="4" id="KW-0804">Transcription</keyword>
<evidence type="ECO:0000256" key="6">
    <source>
        <dbReference type="SAM" id="MobiDB-lite"/>
    </source>
</evidence>
<evidence type="ECO:0000256" key="5">
    <source>
        <dbReference type="ARBA" id="ARBA00023242"/>
    </source>
</evidence>
<reference evidence="9" key="3">
    <citation type="submission" date="2019-09" db="EMBL/GenBank/DDBJ databases">
        <authorList>
            <person name="Gao Z."/>
        </authorList>
    </citation>
    <scope>NUCLEOTIDE SEQUENCE</scope>
    <source>
        <tissue evidence="9">Leaves</tissue>
    </source>
</reference>
<dbReference type="Pfam" id="PF00319">
    <property type="entry name" value="SRF-TF"/>
    <property type="match status" value="1"/>
</dbReference>
<proteinExistence type="predicted"/>
<accession>A0A6A1WM80</accession>
<protein>
    <submittedName>
        <fullName evidence="9">Agamous-like MADS-box protein AGL62</fullName>
    </submittedName>
</protein>
<dbReference type="GO" id="GO:0046983">
    <property type="term" value="F:protein dimerization activity"/>
    <property type="evidence" value="ECO:0007669"/>
    <property type="project" value="InterPro"/>
</dbReference>
<reference evidence="9 10" key="2">
    <citation type="journal article" date="2019" name="Plant Biotechnol. J.">
        <title>The red bayberry genome and genetic basis of sex determination.</title>
        <authorList>
            <person name="Jia H.M."/>
            <person name="Jia H.J."/>
            <person name="Cai Q.L."/>
            <person name="Wang Y."/>
            <person name="Zhao H.B."/>
            <person name="Yang W.F."/>
            <person name="Wang G.Y."/>
            <person name="Li Y.H."/>
            <person name="Zhan D.L."/>
            <person name="Shen Y.T."/>
            <person name="Niu Q.F."/>
            <person name="Chang L."/>
            <person name="Qiu J."/>
            <person name="Zhao L."/>
            <person name="Xie H.B."/>
            <person name="Fu W.Y."/>
            <person name="Jin J."/>
            <person name="Li X.W."/>
            <person name="Jiao Y."/>
            <person name="Zhou C.C."/>
            <person name="Tu T."/>
            <person name="Chai C.Y."/>
            <person name="Gao J.L."/>
            <person name="Fan L.J."/>
            <person name="van de Weg E."/>
            <person name="Wang J.Y."/>
            <person name="Gao Z.S."/>
        </authorList>
    </citation>
    <scope>NUCLEOTIDE SEQUENCE [LARGE SCALE GENOMIC DNA]</scope>
    <source>
        <tissue evidence="9">Leaves</tissue>
    </source>
</reference>
<evidence type="ECO:0000313" key="9">
    <source>
        <dbReference type="EMBL" id="KAB1226425.1"/>
    </source>
</evidence>
<dbReference type="EMBL" id="RXIC02000019">
    <property type="protein sequence ID" value="KAB1226425.1"/>
    <property type="molecule type" value="Genomic_DNA"/>
</dbReference>
<dbReference type="PRINTS" id="PR00404">
    <property type="entry name" value="MADSDOMAIN"/>
</dbReference>
<evidence type="ECO:0000259" key="7">
    <source>
        <dbReference type="PROSITE" id="PS50066"/>
    </source>
</evidence>
<sequence length="94" mass="10577">MVMPKEVTKKTKGQQRIEMKRLVGSRQKVTLSKRRVGLFKKAAELRVLCSAKVAVLTLNNKRKMFSFATSMSRASSTATSVDTPWPSRSKSLYP</sequence>
<dbReference type="GO" id="GO:0003677">
    <property type="term" value="F:DNA binding"/>
    <property type="evidence" value="ECO:0007669"/>
    <property type="project" value="UniProtKB-KW"/>
</dbReference>
<evidence type="ECO:0000256" key="1">
    <source>
        <dbReference type="ARBA" id="ARBA00004123"/>
    </source>
</evidence>
<dbReference type="Proteomes" id="UP000516437">
    <property type="component" value="Chromosome 1"/>
</dbReference>